<evidence type="ECO:0000313" key="5">
    <source>
        <dbReference type="EMBL" id="SFR02918.1"/>
    </source>
</evidence>
<dbReference type="RefSeq" id="WP_092482663.1">
    <property type="nucleotide sequence ID" value="NZ_FOYM01000008.1"/>
</dbReference>
<evidence type="ECO:0000256" key="3">
    <source>
        <dbReference type="ARBA" id="ARBA00023014"/>
    </source>
</evidence>
<dbReference type="GO" id="GO:0051536">
    <property type="term" value="F:iron-sulfur cluster binding"/>
    <property type="evidence" value="ECO:0007669"/>
    <property type="project" value="UniProtKB-KW"/>
</dbReference>
<evidence type="ECO:0000313" key="6">
    <source>
        <dbReference type="Proteomes" id="UP000199584"/>
    </source>
</evidence>
<name>A0A1I6DBY6_9FIRM</name>
<keyword evidence="2" id="KW-0408">Iron</keyword>
<sequence length="56" mass="5750">MAVTIIKGLCIGCGVCTQMCPSGALSVQVKTAHVNAKMCTECEECVFACPNGAITL</sequence>
<dbReference type="EMBL" id="FOYM01000008">
    <property type="protein sequence ID" value="SFR02918.1"/>
    <property type="molecule type" value="Genomic_DNA"/>
</dbReference>
<keyword evidence="1" id="KW-0479">Metal-binding</keyword>
<dbReference type="AlphaFoldDB" id="A0A1I6DBY6"/>
<evidence type="ECO:0000259" key="4">
    <source>
        <dbReference type="PROSITE" id="PS51379"/>
    </source>
</evidence>
<gene>
    <name evidence="5" type="ORF">SAMN05660706_10895</name>
</gene>
<dbReference type="Proteomes" id="UP000199584">
    <property type="component" value="Unassembled WGS sequence"/>
</dbReference>
<dbReference type="InterPro" id="IPR017900">
    <property type="entry name" value="4Fe4S_Fe_S_CS"/>
</dbReference>
<keyword evidence="3" id="KW-0411">Iron-sulfur</keyword>
<feature type="domain" description="4Fe-4S ferredoxin-type" evidence="4">
    <location>
        <begin position="32"/>
        <end position="56"/>
    </location>
</feature>
<proteinExistence type="predicted"/>
<dbReference type="PROSITE" id="PS00198">
    <property type="entry name" value="4FE4S_FER_1"/>
    <property type="match status" value="2"/>
</dbReference>
<dbReference type="PROSITE" id="PS51379">
    <property type="entry name" value="4FE4S_FER_2"/>
    <property type="match status" value="2"/>
</dbReference>
<evidence type="ECO:0000256" key="1">
    <source>
        <dbReference type="ARBA" id="ARBA00022723"/>
    </source>
</evidence>
<dbReference type="Pfam" id="PF13237">
    <property type="entry name" value="Fer4_10"/>
    <property type="match status" value="1"/>
</dbReference>
<dbReference type="OrthoDB" id="5422255at2"/>
<organism evidence="5 6">
    <name type="scientific">Desulfoscipio geothermicus DSM 3669</name>
    <dbReference type="NCBI Taxonomy" id="1121426"/>
    <lineage>
        <taxon>Bacteria</taxon>
        <taxon>Bacillati</taxon>
        <taxon>Bacillota</taxon>
        <taxon>Clostridia</taxon>
        <taxon>Eubacteriales</taxon>
        <taxon>Desulfallaceae</taxon>
        <taxon>Desulfoscipio</taxon>
    </lineage>
</organism>
<accession>A0A1I6DBY6</accession>
<evidence type="ECO:0000256" key="2">
    <source>
        <dbReference type="ARBA" id="ARBA00023004"/>
    </source>
</evidence>
<protein>
    <submittedName>
        <fullName evidence="5">4Fe-4S dicluster domain-containing protein</fullName>
    </submittedName>
</protein>
<feature type="domain" description="4Fe-4S ferredoxin-type" evidence="4">
    <location>
        <begin position="1"/>
        <end position="30"/>
    </location>
</feature>
<dbReference type="InterPro" id="IPR017896">
    <property type="entry name" value="4Fe4S_Fe-S-bd"/>
</dbReference>
<dbReference type="SUPFAM" id="SSF54862">
    <property type="entry name" value="4Fe-4S ferredoxins"/>
    <property type="match status" value="1"/>
</dbReference>
<dbReference type="GO" id="GO:0046872">
    <property type="term" value="F:metal ion binding"/>
    <property type="evidence" value="ECO:0007669"/>
    <property type="project" value="UniProtKB-KW"/>
</dbReference>
<dbReference type="Gene3D" id="3.30.70.20">
    <property type="match status" value="1"/>
</dbReference>
<keyword evidence="6" id="KW-1185">Reference proteome</keyword>
<dbReference type="STRING" id="39060.SAMN05660706_10895"/>
<reference evidence="6" key="1">
    <citation type="submission" date="2016-10" db="EMBL/GenBank/DDBJ databases">
        <authorList>
            <person name="Varghese N."/>
            <person name="Submissions S."/>
        </authorList>
    </citation>
    <scope>NUCLEOTIDE SEQUENCE [LARGE SCALE GENOMIC DNA]</scope>
    <source>
        <strain evidence="6">DSM 3669</strain>
    </source>
</reference>